<feature type="compositionally biased region" description="Basic residues" evidence="8">
    <location>
        <begin position="146"/>
        <end position="157"/>
    </location>
</feature>
<proteinExistence type="predicted"/>
<evidence type="ECO:0000313" key="10">
    <source>
        <dbReference type="EnsemblMetazoa" id="PPA08895.1"/>
    </source>
</evidence>
<dbReference type="PROSITE" id="PS50023">
    <property type="entry name" value="LIM_DOMAIN_2"/>
    <property type="match status" value="1"/>
</dbReference>
<evidence type="ECO:0000313" key="11">
    <source>
        <dbReference type="Proteomes" id="UP000005239"/>
    </source>
</evidence>
<keyword evidence="3" id="KW-0862">Zinc</keyword>
<dbReference type="AlphaFoldDB" id="A0A2A6CAX7"/>
<dbReference type="SMART" id="SM00132">
    <property type="entry name" value="LIM"/>
    <property type="match status" value="1"/>
</dbReference>
<feature type="region of interest" description="Disordered" evidence="8">
    <location>
        <begin position="188"/>
        <end position="215"/>
    </location>
</feature>
<feature type="region of interest" description="Disordered" evidence="8">
    <location>
        <begin position="259"/>
        <end position="306"/>
    </location>
</feature>
<evidence type="ECO:0000256" key="1">
    <source>
        <dbReference type="ARBA" id="ARBA00022481"/>
    </source>
</evidence>
<evidence type="ECO:0000256" key="7">
    <source>
        <dbReference type="ARBA" id="ARBA00072537"/>
    </source>
</evidence>
<keyword evidence="5" id="KW-0440">LIM domain</keyword>
<feature type="domain" description="LIM zinc-binding" evidence="9">
    <location>
        <begin position="2"/>
        <end position="64"/>
    </location>
</feature>
<dbReference type="Proteomes" id="UP000005239">
    <property type="component" value="Unassembled WGS sequence"/>
</dbReference>
<evidence type="ECO:0000256" key="5">
    <source>
        <dbReference type="ARBA" id="ARBA00023038"/>
    </source>
</evidence>
<evidence type="ECO:0000256" key="2">
    <source>
        <dbReference type="ARBA" id="ARBA00022723"/>
    </source>
</evidence>
<accession>A0A8R1U847</accession>
<evidence type="ECO:0000256" key="3">
    <source>
        <dbReference type="ARBA" id="ARBA00022833"/>
    </source>
</evidence>
<feature type="compositionally biased region" description="Low complexity" evidence="8">
    <location>
        <begin position="263"/>
        <end position="273"/>
    </location>
</feature>
<sequence length="399" mass="44794">MPNCPRCTKPVYFAERVTSIGSDWHRPCLRCENEACKKTLAAGSHSEHDGKPYCNRCYGALFGPRGYGHGGKMKTKRSDDNQRGLNTQVWKRVGADKVPYPDDESIEEPKKEVKRMNIGNEKMKRREEIIPRMNEMKREKSEKKVEKKKGKEPKHRLASPIRNGSSVSTSSCDSLSSILGHSLTMTSSSGSIPNFTGITSSSPTDSPSPNPSEISLDPFGKEKKCTCAHKPTSNIAKALSIDTPLTTSTVDQSFKTTTKPMTSLSHHSSDQSSNDVPSFTDLCGSEYDSDDESSPPNGRPCIYRNSSSFRTCNDRSQVDDASWYTVDQTNRSMRKRRSKRKRTRKMRHPISIRSIRPLPQEETTVDPAKAWAVLIIMAIAVLTYRYSLPMCHGKRHHHH</sequence>
<accession>A0A2A6CAX7</accession>
<dbReference type="PANTHER" id="PTHR46074">
    <property type="entry name" value="CYSTEINE-RICH PROTEIN CRIP FAMILY MEMBER"/>
    <property type="match status" value="1"/>
</dbReference>
<feature type="region of interest" description="Disordered" evidence="8">
    <location>
        <begin position="136"/>
        <end position="170"/>
    </location>
</feature>
<dbReference type="FunFam" id="2.10.110.10:FF:000054">
    <property type="entry name" value="Cysteine-rich protein 1"/>
    <property type="match status" value="1"/>
</dbReference>
<dbReference type="GO" id="GO:0046872">
    <property type="term" value="F:metal ion binding"/>
    <property type="evidence" value="ECO:0007669"/>
    <property type="project" value="UniProtKB-KW"/>
</dbReference>
<reference evidence="10" key="2">
    <citation type="submission" date="2022-06" db="UniProtKB">
        <authorList>
            <consortium name="EnsemblMetazoa"/>
        </authorList>
    </citation>
    <scope>IDENTIFICATION</scope>
    <source>
        <strain evidence="10">PS312</strain>
    </source>
</reference>
<keyword evidence="11" id="KW-1185">Reference proteome</keyword>
<dbReference type="Gene3D" id="2.10.110.10">
    <property type="entry name" value="Cysteine Rich Protein"/>
    <property type="match status" value="1"/>
</dbReference>
<evidence type="ECO:0000259" key="9">
    <source>
        <dbReference type="PROSITE" id="PS50023"/>
    </source>
</evidence>
<dbReference type="CDD" id="cd09401">
    <property type="entry name" value="LIM_TLP_like"/>
    <property type="match status" value="1"/>
</dbReference>
<evidence type="ECO:0000256" key="4">
    <source>
        <dbReference type="ARBA" id="ARBA00022990"/>
    </source>
</evidence>
<dbReference type="EnsemblMetazoa" id="PPA08895.1">
    <property type="protein sequence ID" value="PPA08895.1"/>
    <property type="gene ID" value="WBGene00098449"/>
</dbReference>
<evidence type="ECO:0000256" key="8">
    <source>
        <dbReference type="SAM" id="MobiDB-lite"/>
    </source>
</evidence>
<gene>
    <name evidence="10" type="primary">WBGene00098449</name>
</gene>
<organism evidence="10 11">
    <name type="scientific">Pristionchus pacificus</name>
    <name type="common">Parasitic nematode worm</name>
    <dbReference type="NCBI Taxonomy" id="54126"/>
    <lineage>
        <taxon>Eukaryota</taxon>
        <taxon>Metazoa</taxon>
        <taxon>Ecdysozoa</taxon>
        <taxon>Nematoda</taxon>
        <taxon>Chromadorea</taxon>
        <taxon>Rhabditida</taxon>
        <taxon>Rhabditina</taxon>
        <taxon>Diplogasteromorpha</taxon>
        <taxon>Diplogasteroidea</taxon>
        <taxon>Neodiplogasteridae</taxon>
        <taxon>Pristionchus</taxon>
    </lineage>
</organism>
<keyword evidence="4" id="KW-0007">Acetylation</keyword>
<feature type="compositionally biased region" description="Basic and acidic residues" evidence="8">
    <location>
        <begin position="136"/>
        <end position="145"/>
    </location>
</feature>
<feature type="compositionally biased region" description="Polar residues" evidence="8">
    <location>
        <begin position="188"/>
        <end position="199"/>
    </location>
</feature>
<evidence type="ECO:0000256" key="6">
    <source>
        <dbReference type="ARBA" id="ARBA00055254"/>
    </source>
</evidence>
<keyword evidence="2" id="KW-0479">Metal-binding</keyword>
<protein>
    <recommendedName>
        <fullName evidence="7">Cysteine-rich protein 1</fullName>
    </recommendedName>
</protein>
<reference evidence="11" key="1">
    <citation type="journal article" date="2008" name="Nat. Genet.">
        <title>The Pristionchus pacificus genome provides a unique perspective on nematode lifestyle and parasitism.</title>
        <authorList>
            <person name="Dieterich C."/>
            <person name="Clifton S.W."/>
            <person name="Schuster L.N."/>
            <person name="Chinwalla A."/>
            <person name="Delehaunty K."/>
            <person name="Dinkelacker I."/>
            <person name="Fulton L."/>
            <person name="Fulton R."/>
            <person name="Godfrey J."/>
            <person name="Minx P."/>
            <person name="Mitreva M."/>
            <person name="Roeseler W."/>
            <person name="Tian H."/>
            <person name="Witte H."/>
            <person name="Yang S.P."/>
            <person name="Wilson R.K."/>
            <person name="Sommer R.J."/>
        </authorList>
    </citation>
    <scope>NUCLEOTIDE SEQUENCE [LARGE SCALE GENOMIC DNA]</scope>
    <source>
        <strain evidence="11">PS312</strain>
    </source>
</reference>
<comment type="function">
    <text evidence="6">Seems to have a role in zinc absorption and may function as an intracellular zinc transport protein.</text>
</comment>
<name>A0A2A6CAX7_PRIPA</name>
<dbReference type="PANTHER" id="PTHR46074:SF5">
    <property type="entry name" value="LIM DOMAIN-CONTAINING PROTEIN C"/>
    <property type="match status" value="1"/>
</dbReference>
<dbReference type="InterPro" id="IPR001781">
    <property type="entry name" value="Znf_LIM"/>
</dbReference>
<dbReference type="SUPFAM" id="SSF57716">
    <property type="entry name" value="Glucocorticoid receptor-like (DNA-binding domain)"/>
    <property type="match status" value="2"/>
</dbReference>
<keyword evidence="1" id="KW-0488">Methylation</keyword>
<dbReference type="Pfam" id="PF00412">
    <property type="entry name" value="LIM"/>
    <property type="match status" value="1"/>
</dbReference>